<feature type="domain" description="Glyoxalase-like" evidence="1">
    <location>
        <begin position="5"/>
        <end position="175"/>
    </location>
</feature>
<dbReference type="RefSeq" id="WP_039000161.1">
    <property type="nucleotide sequence ID" value="NZ_CP014327.1"/>
</dbReference>
<accession>A0A126UV87</accession>
<organism evidence="2 3">
    <name type="scientific">Falsihalocynthiibacter arcticus</name>
    <dbReference type="NCBI Taxonomy" id="1579316"/>
    <lineage>
        <taxon>Bacteria</taxon>
        <taxon>Pseudomonadati</taxon>
        <taxon>Pseudomonadota</taxon>
        <taxon>Alphaproteobacteria</taxon>
        <taxon>Rhodobacterales</taxon>
        <taxon>Roseobacteraceae</taxon>
        <taxon>Falsihalocynthiibacter</taxon>
    </lineage>
</organism>
<evidence type="ECO:0000313" key="2">
    <source>
        <dbReference type="EMBL" id="AML49991.1"/>
    </source>
</evidence>
<dbReference type="OrthoDB" id="8451710at2"/>
<dbReference type="AlphaFoldDB" id="A0A126UV87"/>
<dbReference type="Proteomes" id="UP000070371">
    <property type="component" value="Chromosome"/>
</dbReference>
<gene>
    <name evidence="2" type="ORF">RC74_00685</name>
</gene>
<dbReference type="STRING" id="1579316.RC74_00685"/>
<dbReference type="Pfam" id="PF13468">
    <property type="entry name" value="Glyoxalase_3"/>
    <property type="match status" value="1"/>
</dbReference>
<dbReference type="Gene3D" id="3.10.180.10">
    <property type="entry name" value="2,3-Dihydroxybiphenyl 1,2-Dioxygenase, domain 1"/>
    <property type="match status" value="1"/>
</dbReference>
<keyword evidence="3" id="KW-1185">Reference proteome</keyword>
<reference evidence="2 3" key="1">
    <citation type="submission" date="2016-02" db="EMBL/GenBank/DDBJ databases">
        <title>Complete genome sequence of Halocynthiibacter arcticus PAMC 20958t from arctic marine sediment.</title>
        <authorList>
            <person name="Lee Y.M."/>
            <person name="Baek K."/>
            <person name="Lee H.K."/>
            <person name="Shin S.C."/>
        </authorList>
    </citation>
    <scope>NUCLEOTIDE SEQUENCE [LARGE SCALE GENOMIC DNA]</scope>
    <source>
        <strain evidence="2">PAMC 20958</strain>
    </source>
</reference>
<protein>
    <recommendedName>
        <fullName evidence="1">Glyoxalase-like domain-containing protein</fullName>
    </recommendedName>
</protein>
<evidence type="ECO:0000313" key="3">
    <source>
        <dbReference type="Proteomes" id="UP000070371"/>
    </source>
</evidence>
<dbReference type="EMBL" id="CP014327">
    <property type="protein sequence ID" value="AML49991.1"/>
    <property type="molecule type" value="Genomic_DNA"/>
</dbReference>
<sequence>MPLEIDHFAIACETLSQGVEYVQDTLGIALLGQGQHPKMGTHNRLLSLGPNIYLEVISVDPNAPRPPHPRWFDLDSFSGNPRVTNWICRTNDLKAAIANSPENVGQPMAFERGKYRWDMAVPADGKLPYDGCFPALIQWHGNAHPASELADVNCRFLYATIQHPNTTELSSSLEPLQPPKGIRFVQGDIPAFAISIETPTGERTLK</sequence>
<dbReference type="InterPro" id="IPR029068">
    <property type="entry name" value="Glyas_Bleomycin-R_OHBP_Dase"/>
</dbReference>
<dbReference type="KEGG" id="hat:RC74_00685"/>
<proteinExistence type="predicted"/>
<dbReference type="InterPro" id="IPR025870">
    <property type="entry name" value="Glyoxalase-like_dom"/>
</dbReference>
<evidence type="ECO:0000259" key="1">
    <source>
        <dbReference type="Pfam" id="PF13468"/>
    </source>
</evidence>
<name>A0A126UV87_9RHOB</name>